<dbReference type="Pfam" id="PF17827">
    <property type="entry name" value="PrmC_N"/>
    <property type="match status" value="1"/>
</dbReference>
<dbReference type="Pfam" id="PF13847">
    <property type="entry name" value="Methyltransf_31"/>
    <property type="match status" value="1"/>
</dbReference>
<feature type="binding site" evidence="4">
    <location>
        <begin position="205"/>
        <end position="208"/>
    </location>
    <ligand>
        <name>substrate</name>
    </ligand>
</feature>
<dbReference type="InterPro" id="IPR002052">
    <property type="entry name" value="DNA_methylase_N6_adenine_CS"/>
</dbReference>
<dbReference type="InterPro" id="IPR019874">
    <property type="entry name" value="RF_methyltr_PrmC"/>
</dbReference>
<feature type="domain" description="Methyltransferase" evidence="5">
    <location>
        <begin position="133"/>
        <end position="257"/>
    </location>
</feature>
<dbReference type="InterPro" id="IPR025714">
    <property type="entry name" value="Methyltranfer_dom"/>
</dbReference>
<evidence type="ECO:0000313" key="7">
    <source>
        <dbReference type="EMBL" id="TQL17837.1"/>
    </source>
</evidence>
<comment type="caution">
    <text evidence="7">The sequence shown here is derived from an EMBL/GenBank/DDBJ whole genome shotgun (WGS) entry which is preliminary data.</text>
</comment>
<dbReference type="AlphaFoldDB" id="A0A542W2P0"/>
<evidence type="ECO:0000259" key="5">
    <source>
        <dbReference type="Pfam" id="PF13847"/>
    </source>
</evidence>
<feature type="binding site" evidence="4">
    <location>
        <position position="205"/>
    </location>
    <ligand>
        <name>S-adenosyl-L-methionine</name>
        <dbReference type="ChEBI" id="CHEBI:59789"/>
    </ligand>
</feature>
<dbReference type="CDD" id="cd02440">
    <property type="entry name" value="AdoMet_MTases"/>
    <property type="match status" value="1"/>
</dbReference>
<keyword evidence="3 4" id="KW-0949">S-adenosyl-L-methionine</keyword>
<dbReference type="InterPro" id="IPR040758">
    <property type="entry name" value="PrmC_N"/>
</dbReference>
<feature type="binding site" evidence="4">
    <location>
        <position position="162"/>
    </location>
    <ligand>
        <name>S-adenosyl-L-methionine</name>
        <dbReference type="ChEBI" id="CHEBI:59789"/>
    </ligand>
</feature>
<comment type="similarity">
    <text evidence="4">Belongs to the protein N5-glutamine methyltransferase family. PrmC subfamily.</text>
</comment>
<dbReference type="PROSITE" id="PS00092">
    <property type="entry name" value="N6_MTASE"/>
    <property type="match status" value="1"/>
</dbReference>
<name>A0A542W2P0_ZYMMB</name>
<evidence type="ECO:0000256" key="4">
    <source>
        <dbReference type="HAMAP-Rule" id="MF_02126"/>
    </source>
</evidence>
<dbReference type="InterPro" id="IPR004556">
    <property type="entry name" value="HemK-like"/>
</dbReference>
<proteinExistence type="inferred from homology"/>
<dbReference type="NCBIfam" id="TIGR03534">
    <property type="entry name" value="RF_mod_PrmC"/>
    <property type="match status" value="1"/>
</dbReference>
<dbReference type="SUPFAM" id="SSF53335">
    <property type="entry name" value="S-adenosyl-L-methionine-dependent methyltransferases"/>
    <property type="match status" value="1"/>
</dbReference>
<dbReference type="HAMAP" id="MF_02126">
    <property type="entry name" value="RF_methyltr_PrmC"/>
    <property type="match status" value="1"/>
</dbReference>
<dbReference type="NCBIfam" id="TIGR00536">
    <property type="entry name" value="hemK_fam"/>
    <property type="match status" value="1"/>
</dbReference>
<dbReference type="EC" id="2.1.1.297" evidence="4"/>
<reference evidence="7 8" key="1">
    <citation type="submission" date="2019-06" db="EMBL/GenBank/DDBJ databases">
        <title>Genome sequencing of Zymomonas mobilis strains for genetic engineering and biofuel applications.</title>
        <authorList>
            <person name="Teravest M."/>
        </authorList>
    </citation>
    <scope>NUCLEOTIDE SEQUENCE [LARGE SCALE GENOMIC DNA]</scope>
    <source>
        <strain evidence="7 8">AN0101</strain>
    </source>
</reference>
<dbReference type="Gene3D" id="1.10.8.10">
    <property type="entry name" value="DNA helicase RuvA subunit, C-terminal domain"/>
    <property type="match status" value="1"/>
</dbReference>
<organism evidence="7 8">
    <name type="scientific">Zymomonas mobilis</name>
    <dbReference type="NCBI Taxonomy" id="542"/>
    <lineage>
        <taxon>Bacteria</taxon>
        <taxon>Pseudomonadati</taxon>
        <taxon>Pseudomonadota</taxon>
        <taxon>Alphaproteobacteria</taxon>
        <taxon>Sphingomonadales</taxon>
        <taxon>Zymomonadaceae</taxon>
        <taxon>Zymomonas</taxon>
    </lineage>
</organism>
<dbReference type="GO" id="GO:0102559">
    <property type="term" value="F:peptide chain release factor N(5)-glutamine methyltransferase activity"/>
    <property type="evidence" value="ECO:0007669"/>
    <property type="project" value="UniProtKB-EC"/>
</dbReference>
<feature type="binding site" evidence="4">
    <location>
        <begin position="139"/>
        <end position="143"/>
    </location>
    <ligand>
        <name>S-adenosyl-L-methionine</name>
        <dbReference type="ChEBI" id="CHEBI:59789"/>
    </ligand>
</feature>
<evidence type="ECO:0000259" key="6">
    <source>
        <dbReference type="Pfam" id="PF17827"/>
    </source>
</evidence>
<dbReference type="GO" id="GO:0003676">
    <property type="term" value="F:nucleic acid binding"/>
    <property type="evidence" value="ECO:0007669"/>
    <property type="project" value="InterPro"/>
</dbReference>
<comment type="catalytic activity">
    <reaction evidence="4">
        <text>L-glutaminyl-[peptide chain release factor] + S-adenosyl-L-methionine = N(5)-methyl-L-glutaminyl-[peptide chain release factor] + S-adenosyl-L-homocysteine + H(+)</text>
        <dbReference type="Rhea" id="RHEA:42896"/>
        <dbReference type="Rhea" id="RHEA-COMP:10271"/>
        <dbReference type="Rhea" id="RHEA-COMP:10272"/>
        <dbReference type="ChEBI" id="CHEBI:15378"/>
        <dbReference type="ChEBI" id="CHEBI:30011"/>
        <dbReference type="ChEBI" id="CHEBI:57856"/>
        <dbReference type="ChEBI" id="CHEBI:59789"/>
        <dbReference type="ChEBI" id="CHEBI:61891"/>
        <dbReference type="EC" id="2.1.1.297"/>
    </reaction>
</comment>
<feature type="domain" description="Release factor glutamine methyltransferase N-terminal" evidence="6">
    <location>
        <begin position="25"/>
        <end position="92"/>
    </location>
</feature>
<evidence type="ECO:0000256" key="2">
    <source>
        <dbReference type="ARBA" id="ARBA00022679"/>
    </source>
</evidence>
<dbReference type="Proteomes" id="UP000316887">
    <property type="component" value="Unassembled WGS sequence"/>
</dbReference>
<dbReference type="GO" id="GO:0032259">
    <property type="term" value="P:methylation"/>
    <property type="evidence" value="ECO:0007669"/>
    <property type="project" value="UniProtKB-KW"/>
</dbReference>
<dbReference type="InterPro" id="IPR050320">
    <property type="entry name" value="N5-glutamine_MTase"/>
</dbReference>
<evidence type="ECO:0000256" key="3">
    <source>
        <dbReference type="ARBA" id="ARBA00022691"/>
    </source>
</evidence>
<sequence>MKQKDWQVWMIENSDGQEKTLSITEALREAARDLASLSMTARLDSELLMAYSLGIERDSLLLGAWGDKAAPPAFFEAVKRRKKNEPIAYILGYRDFWTLRLTVTPDVLIPRPDSETLIETAITYFREHQFQPEKILDLGTGSGALLLAALDEWKEAQGLAVDASPAALKIARLNAEKCGLLPRADFKIGHWGQEIEQKFDLLLCNPPYISRDAMMPADVLHYEPHLALFGGEDGLSDYREVIPEIPSLLTERGIACLEIGFDQAETVSLIAKETGLKSQIFCDIEQRPRCILLNRQ</sequence>
<dbReference type="EMBL" id="VFOF01000001">
    <property type="protein sequence ID" value="TQL17837.1"/>
    <property type="molecule type" value="Genomic_DNA"/>
</dbReference>
<comment type="function">
    <text evidence="4">Methylates the class 1 translation termination release factors RF1/PrfA and RF2/PrfB on the glutamine residue of the universally conserved GGQ motif.</text>
</comment>
<gene>
    <name evidence="4" type="primary">prmC</name>
    <name evidence="7" type="ORF">FBY58_1443</name>
</gene>
<keyword evidence="2 4" id="KW-0808">Transferase</keyword>
<evidence type="ECO:0000256" key="1">
    <source>
        <dbReference type="ARBA" id="ARBA00022603"/>
    </source>
</evidence>
<dbReference type="PANTHER" id="PTHR18895">
    <property type="entry name" value="HEMK METHYLTRANSFERASE"/>
    <property type="match status" value="1"/>
</dbReference>
<dbReference type="InterPro" id="IPR029063">
    <property type="entry name" value="SAM-dependent_MTases_sf"/>
</dbReference>
<dbReference type="Gene3D" id="3.40.50.150">
    <property type="entry name" value="Vaccinia Virus protein VP39"/>
    <property type="match status" value="1"/>
</dbReference>
<accession>A0A542W2P0</accession>
<evidence type="ECO:0000313" key="8">
    <source>
        <dbReference type="Proteomes" id="UP000316887"/>
    </source>
</evidence>
<feature type="binding site" evidence="4">
    <location>
        <position position="191"/>
    </location>
    <ligand>
        <name>S-adenosyl-L-methionine</name>
        <dbReference type="ChEBI" id="CHEBI:59789"/>
    </ligand>
</feature>
<protein>
    <recommendedName>
        <fullName evidence="4">Release factor glutamine methyltransferase</fullName>
        <shortName evidence="4">RF MTase</shortName>
        <ecNumber evidence="4">2.1.1.297</ecNumber>
    </recommendedName>
    <alternativeName>
        <fullName evidence="4">N5-glutamine methyltransferase PrmC</fullName>
    </alternativeName>
    <alternativeName>
        <fullName evidence="4">Protein-(glutamine-N5) MTase PrmC</fullName>
    </alternativeName>
    <alternativeName>
        <fullName evidence="4">Protein-glutamine N-methyltransferase PrmC</fullName>
    </alternativeName>
</protein>
<dbReference type="PANTHER" id="PTHR18895:SF74">
    <property type="entry name" value="MTRF1L RELEASE FACTOR GLUTAMINE METHYLTRANSFERASE"/>
    <property type="match status" value="1"/>
</dbReference>
<keyword evidence="1 4" id="KW-0489">Methyltransferase</keyword>